<feature type="domain" description="Calcineurin-like phosphoesterase" evidence="8">
    <location>
        <begin position="1"/>
        <end position="215"/>
    </location>
</feature>
<comment type="function">
    <text evidence="7">SbcCD cleaves DNA hairpin structures. These structures can inhibit DNA replication and are intermediates in certain DNA recombination reactions. The complex acts as a 3'-&gt;5' double strand exonuclease that can open hairpins. It also has a 5' single-strand endonuclease activity.</text>
</comment>
<keyword evidence="7" id="KW-0235">DNA replication</keyword>
<dbReference type="GO" id="GO:0006260">
    <property type="term" value="P:DNA replication"/>
    <property type="evidence" value="ECO:0007669"/>
    <property type="project" value="UniProtKB-KW"/>
</dbReference>
<keyword evidence="11" id="KW-1185">Reference proteome</keyword>
<dbReference type="Pfam" id="PF12320">
    <property type="entry name" value="SbcD_C"/>
    <property type="match status" value="1"/>
</dbReference>
<keyword evidence="5 7" id="KW-0378">Hydrolase</keyword>
<dbReference type="OrthoDB" id="9773856at2"/>
<dbReference type="PANTHER" id="PTHR30337">
    <property type="entry name" value="COMPONENT OF ATP-DEPENDENT DSDNA EXONUCLEASE"/>
    <property type="match status" value="1"/>
</dbReference>
<dbReference type="NCBIfam" id="TIGR00619">
    <property type="entry name" value="sbcd"/>
    <property type="match status" value="1"/>
</dbReference>
<dbReference type="InterPro" id="IPR026843">
    <property type="entry name" value="SbcD_C"/>
</dbReference>
<keyword evidence="7" id="KW-0233">DNA recombination</keyword>
<keyword evidence="7" id="KW-0255">Endonuclease</keyword>
<keyword evidence="4 7" id="KW-0540">Nuclease</keyword>
<evidence type="ECO:0000313" key="11">
    <source>
        <dbReference type="Proteomes" id="UP000287908"/>
    </source>
</evidence>
<protein>
    <recommendedName>
        <fullName evidence="3 7">Nuclease SbcCD subunit D</fullName>
    </recommendedName>
</protein>
<sequence length="380" mass="43502">MRILHTSDWHLGRLFHQLSLLDDQRYCVDQVLQYIEQYKPDVVVIAGDIYDRSVPPSAAVALFNEFVNQCLTNYKVPIIAISGNHDGAERLGFAANQLKQSGLHLITSFEQMLEPVILEDQHGPVYFWGVPFHDPAQVAQFTQQTVKDYNQAHQALLTHLSHQQTARNVLISHCYLDGASESESERPLSIGGADRVDWQLFKDFNYTALGHLHQPQYKGQTNIRYSGSLMKYSFSEQHHKKALTKVDINKDGEVKTEQLALIPKHDVRVLTGSLTELIERAEHDNARNDYLQVVLTDKEALLNPMARLRQVYPNVLELRKQRFQAQVGDTIAAAREQLKRSDLDVFADFFNQVQEQPISEQQRQHLAALIEDIAKQERNE</sequence>
<evidence type="ECO:0000256" key="1">
    <source>
        <dbReference type="ARBA" id="ARBA00010555"/>
    </source>
</evidence>
<comment type="similarity">
    <text evidence="1 7">Belongs to the SbcD family.</text>
</comment>
<evidence type="ECO:0000256" key="6">
    <source>
        <dbReference type="ARBA" id="ARBA00022839"/>
    </source>
</evidence>
<evidence type="ECO:0000256" key="4">
    <source>
        <dbReference type="ARBA" id="ARBA00022722"/>
    </source>
</evidence>
<dbReference type="InterPro" id="IPR029052">
    <property type="entry name" value="Metallo-depent_PP-like"/>
</dbReference>
<evidence type="ECO:0000256" key="7">
    <source>
        <dbReference type="RuleBase" id="RU363069"/>
    </source>
</evidence>
<proteinExistence type="inferred from homology"/>
<dbReference type="GO" id="GO:0004519">
    <property type="term" value="F:endonuclease activity"/>
    <property type="evidence" value="ECO:0007669"/>
    <property type="project" value="UniProtKB-KW"/>
</dbReference>
<comment type="caution">
    <text evidence="10">The sequence shown here is derived from an EMBL/GenBank/DDBJ whole genome shotgun (WGS) entry which is preliminary data.</text>
</comment>
<dbReference type="CDD" id="cd00840">
    <property type="entry name" value="MPP_Mre11_N"/>
    <property type="match status" value="1"/>
</dbReference>
<dbReference type="GO" id="GO:0008408">
    <property type="term" value="F:3'-5' exonuclease activity"/>
    <property type="evidence" value="ECO:0007669"/>
    <property type="project" value="InterPro"/>
</dbReference>
<dbReference type="InterPro" id="IPR041796">
    <property type="entry name" value="Mre11_N"/>
</dbReference>
<organism evidence="10 11">
    <name type="scientific">Idiomarina seosinensis</name>
    <dbReference type="NCBI Taxonomy" id="281739"/>
    <lineage>
        <taxon>Bacteria</taxon>
        <taxon>Pseudomonadati</taxon>
        <taxon>Pseudomonadota</taxon>
        <taxon>Gammaproteobacteria</taxon>
        <taxon>Alteromonadales</taxon>
        <taxon>Idiomarinaceae</taxon>
        <taxon>Idiomarina</taxon>
    </lineage>
</organism>
<accession>A0A432Z787</accession>
<evidence type="ECO:0000256" key="5">
    <source>
        <dbReference type="ARBA" id="ARBA00022801"/>
    </source>
</evidence>
<dbReference type="Gene3D" id="3.60.21.10">
    <property type="match status" value="1"/>
</dbReference>
<dbReference type="EMBL" id="PIQF01000004">
    <property type="protein sequence ID" value="RUO73679.1"/>
    <property type="molecule type" value="Genomic_DNA"/>
</dbReference>
<evidence type="ECO:0000259" key="9">
    <source>
        <dbReference type="Pfam" id="PF12320"/>
    </source>
</evidence>
<dbReference type="SUPFAM" id="SSF56300">
    <property type="entry name" value="Metallo-dependent phosphatases"/>
    <property type="match status" value="1"/>
</dbReference>
<dbReference type="PANTHER" id="PTHR30337:SF0">
    <property type="entry name" value="NUCLEASE SBCCD SUBUNIT D"/>
    <property type="match status" value="1"/>
</dbReference>
<dbReference type="InterPro" id="IPR050535">
    <property type="entry name" value="DNA_Repair-Maintenance_Comp"/>
</dbReference>
<evidence type="ECO:0000259" key="8">
    <source>
        <dbReference type="Pfam" id="PF00149"/>
    </source>
</evidence>
<reference evidence="10 11" key="1">
    <citation type="journal article" date="2011" name="Front. Microbiol.">
        <title>Genomic signatures of strain selection and enhancement in Bacillus atrophaeus var. globigii, a historical biowarfare simulant.</title>
        <authorList>
            <person name="Gibbons H.S."/>
            <person name="Broomall S.M."/>
            <person name="McNew L.A."/>
            <person name="Daligault H."/>
            <person name="Chapman C."/>
            <person name="Bruce D."/>
            <person name="Karavis M."/>
            <person name="Krepps M."/>
            <person name="McGregor P.A."/>
            <person name="Hong C."/>
            <person name="Park K.H."/>
            <person name="Akmal A."/>
            <person name="Feldman A."/>
            <person name="Lin J.S."/>
            <person name="Chang W.E."/>
            <person name="Higgs B.W."/>
            <person name="Demirev P."/>
            <person name="Lindquist J."/>
            <person name="Liem A."/>
            <person name="Fochler E."/>
            <person name="Read T.D."/>
            <person name="Tapia R."/>
            <person name="Johnson S."/>
            <person name="Bishop-Lilly K.A."/>
            <person name="Detter C."/>
            <person name="Han C."/>
            <person name="Sozhamannan S."/>
            <person name="Rosenzweig C.N."/>
            <person name="Skowronski E.W."/>
        </authorList>
    </citation>
    <scope>NUCLEOTIDE SEQUENCE [LARGE SCALE GENOMIC DNA]</scope>
    <source>
        <strain evidence="10 11">CL-SP19</strain>
    </source>
</reference>
<feature type="domain" description="Nuclease SbcCD subunit D C-terminal" evidence="9">
    <location>
        <begin position="264"/>
        <end position="353"/>
    </location>
</feature>
<evidence type="ECO:0000256" key="2">
    <source>
        <dbReference type="ARBA" id="ARBA00011322"/>
    </source>
</evidence>
<comment type="subunit">
    <text evidence="2 7">Heterodimer of SbcC and SbcD.</text>
</comment>
<name>A0A432Z787_9GAMM</name>
<dbReference type="InterPro" id="IPR004843">
    <property type="entry name" value="Calcineurin-like_PHP"/>
</dbReference>
<dbReference type="RefSeq" id="WP_126785481.1">
    <property type="nucleotide sequence ID" value="NZ_PIQF01000004.1"/>
</dbReference>
<dbReference type="Proteomes" id="UP000287908">
    <property type="component" value="Unassembled WGS sequence"/>
</dbReference>
<evidence type="ECO:0000256" key="3">
    <source>
        <dbReference type="ARBA" id="ARBA00013365"/>
    </source>
</evidence>
<keyword evidence="6 7" id="KW-0269">Exonuclease</keyword>
<gene>
    <name evidence="7" type="primary">sbcD</name>
    <name evidence="10" type="ORF">CWI81_11690</name>
</gene>
<dbReference type="GO" id="GO:0006310">
    <property type="term" value="P:DNA recombination"/>
    <property type="evidence" value="ECO:0007669"/>
    <property type="project" value="UniProtKB-KW"/>
</dbReference>
<dbReference type="Pfam" id="PF00149">
    <property type="entry name" value="Metallophos"/>
    <property type="match status" value="1"/>
</dbReference>
<evidence type="ECO:0000313" key="10">
    <source>
        <dbReference type="EMBL" id="RUO73679.1"/>
    </source>
</evidence>
<dbReference type="AlphaFoldDB" id="A0A432Z787"/>
<dbReference type="InterPro" id="IPR004593">
    <property type="entry name" value="SbcD"/>
</dbReference>